<comment type="caution">
    <text evidence="1">The sequence shown here is derived from an EMBL/GenBank/DDBJ whole genome shotgun (WGS) entry which is preliminary data.</text>
</comment>
<reference evidence="2" key="1">
    <citation type="journal article" date="2019" name="Int. J. Syst. Evol. Microbiol.">
        <title>The Global Catalogue of Microorganisms (GCM) 10K type strain sequencing project: providing services to taxonomists for standard genome sequencing and annotation.</title>
        <authorList>
            <consortium name="The Broad Institute Genomics Platform"/>
            <consortium name="The Broad Institute Genome Sequencing Center for Infectious Disease"/>
            <person name="Wu L."/>
            <person name="Ma J."/>
        </authorList>
    </citation>
    <scope>NUCLEOTIDE SEQUENCE [LARGE SCALE GENOMIC DNA]</scope>
    <source>
        <strain evidence="2">CGMCC 4.7198</strain>
    </source>
</reference>
<proteinExistence type="predicted"/>
<dbReference type="Proteomes" id="UP001596957">
    <property type="component" value="Unassembled WGS sequence"/>
</dbReference>
<gene>
    <name evidence="1" type="ORF">ACFQZP_12075</name>
</gene>
<accession>A0ABW2VD09</accession>
<protein>
    <submittedName>
        <fullName evidence="1">Uncharacterized protein</fullName>
    </submittedName>
</protein>
<name>A0ABW2VD09_9ACTN</name>
<evidence type="ECO:0000313" key="2">
    <source>
        <dbReference type="Proteomes" id="UP001596957"/>
    </source>
</evidence>
<sequence length="50" mass="5649">MGSDPDDPARMMARKIMDGGRRSHVLRFPGQALDRPQLRMRAAEQQAVVK</sequence>
<keyword evidence="2" id="KW-1185">Reference proteome</keyword>
<evidence type="ECO:0000313" key="1">
    <source>
        <dbReference type="EMBL" id="MFD0282415.1"/>
    </source>
</evidence>
<dbReference type="RefSeq" id="WP_381261575.1">
    <property type="nucleotide sequence ID" value="NZ_JBHTBI010000052.1"/>
</dbReference>
<organism evidence="1 2">
    <name type="scientific">Streptomyces lutosisoli</name>
    <dbReference type="NCBI Taxonomy" id="2665721"/>
    <lineage>
        <taxon>Bacteria</taxon>
        <taxon>Bacillati</taxon>
        <taxon>Actinomycetota</taxon>
        <taxon>Actinomycetes</taxon>
        <taxon>Kitasatosporales</taxon>
        <taxon>Streptomycetaceae</taxon>
        <taxon>Streptomyces</taxon>
    </lineage>
</organism>
<dbReference type="EMBL" id="JBHTEC010000001">
    <property type="protein sequence ID" value="MFD0282415.1"/>
    <property type="molecule type" value="Genomic_DNA"/>
</dbReference>